<dbReference type="Pfam" id="PF22435">
    <property type="entry name" value="MRM3-like_sub_bind"/>
    <property type="match status" value="1"/>
</dbReference>
<dbReference type="AlphaFoldDB" id="A0A174UKZ8"/>
<dbReference type="GO" id="GO:0008173">
    <property type="term" value="F:RNA methyltransferase activity"/>
    <property type="evidence" value="ECO:0007669"/>
    <property type="project" value="InterPro"/>
</dbReference>
<dbReference type="Pfam" id="PF00588">
    <property type="entry name" value="SpoU_methylase"/>
    <property type="match status" value="1"/>
</dbReference>
<dbReference type="STRING" id="47678.ERS852494_01715"/>
<gene>
    <name evidence="6" type="ORF">ERS852494_01715</name>
    <name evidence="7" type="ORF">ERS852558_02267</name>
</gene>
<sequence length="255" mass="28315">MVSLSKNKIKYIHSLELKKIRKEERVFLAEGPKLVGDLLGHFPCCFLAATASWIQEHPDLRVNEIAEVSQEDLSRASLLKTPQQVLAVFEQPQYTLPPGVARHSLCLALDDVQDPGNLGTIVRLADWFGIEHIICSQNTVDVYNPKTIQATMGGIARVKVHYTSLPDFIRSLGENIPVFGTFLNGKNMYEQPLTANGLIVMGNEGNGIGKEVETLINRKLYIPNYPQGKETSESLNVAIATAVICAEFRRQAAWK</sequence>
<comment type="similarity">
    <text evidence="1">Belongs to the class IV-like SAM-binding methyltransferase superfamily. RNA methyltransferase TrmH family.</text>
</comment>
<evidence type="ECO:0000313" key="9">
    <source>
        <dbReference type="Proteomes" id="UP000095725"/>
    </source>
</evidence>
<evidence type="ECO:0000259" key="4">
    <source>
        <dbReference type="Pfam" id="PF00588"/>
    </source>
</evidence>
<dbReference type="EMBL" id="CZBL01000008">
    <property type="protein sequence ID" value="CUQ23103.1"/>
    <property type="molecule type" value="Genomic_DNA"/>
</dbReference>
<feature type="domain" description="tRNA/rRNA methyltransferase SpoU type" evidence="4">
    <location>
        <begin position="105"/>
        <end position="245"/>
    </location>
</feature>
<name>A0A174UKZ8_9BACE</name>
<dbReference type="Gene3D" id="3.40.1280.10">
    <property type="match status" value="1"/>
</dbReference>
<keyword evidence="2 7" id="KW-0489">Methyltransferase</keyword>
<protein>
    <submittedName>
        <fullName evidence="7">rRNA methylases</fullName>
        <ecNumber evidence="7">2.1.1.-</ecNumber>
    </submittedName>
</protein>
<evidence type="ECO:0000313" key="7">
    <source>
        <dbReference type="EMBL" id="CUQ23103.1"/>
    </source>
</evidence>
<dbReference type="InterPro" id="IPR001537">
    <property type="entry name" value="SpoU_MeTrfase"/>
</dbReference>
<dbReference type="InterPro" id="IPR029064">
    <property type="entry name" value="Ribosomal_eL30-like_sf"/>
</dbReference>
<organism evidence="7 9">
    <name type="scientific">Bacteroides caccae</name>
    <dbReference type="NCBI Taxonomy" id="47678"/>
    <lineage>
        <taxon>Bacteria</taxon>
        <taxon>Pseudomonadati</taxon>
        <taxon>Bacteroidota</taxon>
        <taxon>Bacteroidia</taxon>
        <taxon>Bacteroidales</taxon>
        <taxon>Bacteroidaceae</taxon>
        <taxon>Bacteroides</taxon>
    </lineage>
</organism>
<evidence type="ECO:0000313" key="8">
    <source>
        <dbReference type="Proteomes" id="UP000095657"/>
    </source>
</evidence>
<dbReference type="InterPro" id="IPR051259">
    <property type="entry name" value="rRNA_Methyltransferase"/>
</dbReference>
<dbReference type="SUPFAM" id="SSF75217">
    <property type="entry name" value="alpha/beta knot"/>
    <property type="match status" value="1"/>
</dbReference>
<keyword evidence="3 7" id="KW-0808">Transferase</keyword>
<dbReference type="RefSeq" id="WP_055171322.1">
    <property type="nucleotide sequence ID" value="NZ_CP081920.1"/>
</dbReference>
<dbReference type="InterPro" id="IPR053888">
    <property type="entry name" value="MRM3-like_sub_bind"/>
</dbReference>
<dbReference type="InterPro" id="IPR029028">
    <property type="entry name" value="Alpha/beta_knot_MTases"/>
</dbReference>
<evidence type="ECO:0000256" key="2">
    <source>
        <dbReference type="ARBA" id="ARBA00022603"/>
    </source>
</evidence>
<dbReference type="SUPFAM" id="SSF55315">
    <property type="entry name" value="L30e-like"/>
    <property type="match status" value="1"/>
</dbReference>
<dbReference type="GO" id="GO:0003723">
    <property type="term" value="F:RNA binding"/>
    <property type="evidence" value="ECO:0007669"/>
    <property type="project" value="InterPro"/>
</dbReference>
<evidence type="ECO:0000256" key="3">
    <source>
        <dbReference type="ARBA" id="ARBA00022679"/>
    </source>
</evidence>
<dbReference type="Proteomes" id="UP000095657">
    <property type="component" value="Unassembled WGS sequence"/>
</dbReference>
<dbReference type="GO" id="GO:0032259">
    <property type="term" value="P:methylation"/>
    <property type="evidence" value="ECO:0007669"/>
    <property type="project" value="UniProtKB-KW"/>
</dbReference>
<dbReference type="EMBL" id="CZAI01000003">
    <property type="protein sequence ID" value="CUP18939.1"/>
    <property type="molecule type" value="Genomic_DNA"/>
</dbReference>
<dbReference type="PANTHER" id="PTHR43191">
    <property type="entry name" value="RRNA METHYLTRANSFERASE 3"/>
    <property type="match status" value="1"/>
</dbReference>
<dbReference type="EC" id="2.1.1.-" evidence="7"/>
<accession>A0A174UKZ8</accession>
<evidence type="ECO:0000259" key="5">
    <source>
        <dbReference type="Pfam" id="PF22435"/>
    </source>
</evidence>
<dbReference type="Proteomes" id="UP000095725">
    <property type="component" value="Unassembled WGS sequence"/>
</dbReference>
<dbReference type="Gene3D" id="3.30.1330.30">
    <property type="match status" value="1"/>
</dbReference>
<reference evidence="8 9" key="1">
    <citation type="submission" date="2015-09" db="EMBL/GenBank/DDBJ databases">
        <authorList>
            <consortium name="Pathogen Informatics"/>
        </authorList>
    </citation>
    <scope>NUCLEOTIDE SEQUENCE [LARGE SCALE GENOMIC DNA]</scope>
    <source>
        <strain evidence="6 8">2789STDY5834880</strain>
        <strain evidence="7 9">2789STDY5834946</strain>
    </source>
</reference>
<dbReference type="GO" id="GO:0006396">
    <property type="term" value="P:RNA processing"/>
    <property type="evidence" value="ECO:0007669"/>
    <property type="project" value="InterPro"/>
</dbReference>
<dbReference type="CDD" id="cd18109">
    <property type="entry name" value="SpoU-like_RNA-MTase"/>
    <property type="match status" value="1"/>
</dbReference>
<dbReference type="InterPro" id="IPR029026">
    <property type="entry name" value="tRNA_m1G_MTases_N"/>
</dbReference>
<proteinExistence type="inferred from homology"/>
<evidence type="ECO:0000256" key="1">
    <source>
        <dbReference type="ARBA" id="ARBA00007228"/>
    </source>
</evidence>
<feature type="domain" description="MRM3-like substrate binding" evidence="5">
    <location>
        <begin position="7"/>
        <end position="87"/>
    </location>
</feature>
<evidence type="ECO:0000313" key="6">
    <source>
        <dbReference type="EMBL" id="CUP18939.1"/>
    </source>
</evidence>
<dbReference type="PANTHER" id="PTHR43191:SF2">
    <property type="entry name" value="RRNA METHYLTRANSFERASE 3, MITOCHONDRIAL"/>
    <property type="match status" value="1"/>
</dbReference>